<evidence type="ECO:0000256" key="2">
    <source>
        <dbReference type="ARBA" id="ARBA00008857"/>
    </source>
</evidence>
<keyword evidence="4 6" id="KW-0238">DNA-binding</keyword>
<dbReference type="RefSeq" id="WP_081927292.1">
    <property type="nucleotide sequence ID" value="NZ_JQKC01000095.1"/>
</dbReference>
<name>A0A0L6JXM1_9FIRM</name>
<dbReference type="Gene3D" id="1.10.443.10">
    <property type="entry name" value="Intergrase catalytic core"/>
    <property type="match status" value="1"/>
</dbReference>
<dbReference type="STRING" id="398512.Bccel_5888"/>
<dbReference type="PROSITE" id="PS51900">
    <property type="entry name" value="CB"/>
    <property type="match status" value="1"/>
</dbReference>
<dbReference type="InterPro" id="IPR004107">
    <property type="entry name" value="Integrase_SAM-like_N"/>
</dbReference>
<comment type="caution">
    <text evidence="9">The sequence shown here is derived from an EMBL/GenBank/DDBJ whole genome shotgun (WGS) entry which is preliminary data.</text>
</comment>
<dbReference type="InterPro" id="IPR044068">
    <property type="entry name" value="CB"/>
</dbReference>
<organism evidence="9 10">
    <name type="scientific">Pseudobacteroides cellulosolvens ATCC 35603 = DSM 2933</name>
    <dbReference type="NCBI Taxonomy" id="398512"/>
    <lineage>
        <taxon>Bacteria</taxon>
        <taxon>Bacillati</taxon>
        <taxon>Bacillota</taxon>
        <taxon>Clostridia</taxon>
        <taxon>Eubacteriales</taxon>
        <taxon>Oscillospiraceae</taxon>
        <taxon>Pseudobacteroides</taxon>
    </lineage>
</organism>
<gene>
    <name evidence="9" type="ORF">Bccel_5888</name>
</gene>
<evidence type="ECO:0000256" key="4">
    <source>
        <dbReference type="ARBA" id="ARBA00023125"/>
    </source>
</evidence>
<dbReference type="eggNOG" id="COG4974">
    <property type="taxonomic scope" value="Bacteria"/>
</dbReference>
<dbReference type="SUPFAM" id="SSF56349">
    <property type="entry name" value="DNA breaking-rejoining enzymes"/>
    <property type="match status" value="1"/>
</dbReference>
<dbReference type="PATRIC" id="fig|398512.5.peg.6191"/>
<evidence type="ECO:0000256" key="1">
    <source>
        <dbReference type="ARBA" id="ARBA00003283"/>
    </source>
</evidence>
<accession>A0A0L6JXM1</accession>
<dbReference type="Pfam" id="PF02899">
    <property type="entry name" value="Phage_int_SAM_1"/>
    <property type="match status" value="1"/>
</dbReference>
<sequence length="343" mass="39278">MNKKATADQDSSFFWNSASEYLNNELPNIRKKSLNTIDVYRRSLNRYIDFLEKEKSIKRAGICYQDFNKNNLKNYLLFMKDSQRLSEKTCNLQMTAIRALLAYASEEAIDITAIYLNAKAVKGLTVPKNEIEYFEDGQLKTLLAASPVDTKLGRRNRMIMILGYDAGLRVSELINLTVSSLHLDAEVPYVTILGKGSKYRNVPLMSKTIEHLKTYLKEFHPMIKMDTPLFYATTHGVQHYLSDDTMQDLLKKYADASRCTIAMPEKIHFHMLRKTRAMDLYQAGCPLSYIQQILGHESISTTSGFYAFATLKTLADAIEKANPSGSEEKLWKDETVLKQLYRL</sequence>
<evidence type="ECO:0000256" key="5">
    <source>
        <dbReference type="ARBA" id="ARBA00023172"/>
    </source>
</evidence>
<dbReference type="Gene3D" id="1.10.150.130">
    <property type="match status" value="1"/>
</dbReference>
<dbReference type="Pfam" id="PF00589">
    <property type="entry name" value="Phage_integrase"/>
    <property type="match status" value="1"/>
</dbReference>
<evidence type="ECO:0000256" key="3">
    <source>
        <dbReference type="ARBA" id="ARBA00022908"/>
    </source>
</evidence>
<comment type="similarity">
    <text evidence="2">Belongs to the 'phage' integrase family.</text>
</comment>
<dbReference type="PANTHER" id="PTHR30349">
    <property type="entry name" value="PHAGE INTEGRASE-RELATED"/>
    <property type="match status" value="1"/>
</dbReference>
<dbReference type="OrthoDB" id="9801717at2"/>
<dbReference type="EMBL" id="LGTC01000001">
    <property type="protein sequence ID" value="KNY30608.1"/>
    <property type="molecule type" value="Genomic_DNA"/>
</dbReference>
<feature type="domain" description="Core-binding (CB)" evidence="8">
    <location>
        <begin position="1"/>
        <end position="105"/>
    </location>
</feature>
<keyword evidence="10" id="KW-1185">Reference proteome</keyword>
<dbReference type="GO" id="GO:0003677">
    <property type="term" value="F:DNA binding"/>
    <property type="evidence" value="ECO:0007669"/>
    <property type="project" value="UniProtKB-UniRule"/>
</dbReference>
<protein>
    <submittedName>
        <fullName evidence="9">Integrase family protein</fullName>
    </submittedName>
</protein>
<evidence type="ECO:0000259" key="8">
    <source>
        <dbReference type="PROSITE" id="PS51900"/>
    </source>
</evidence>
<dbReference type="InterPro" id="IPR010998">
    <property type="entry name" value="Integrase_recombinase_N"/>
</dbReference>
<dbReference type="AlphaFoldDB" id="A0A0L6JXM1"/>
<keyword evidence="3" id="KW-0229">DNA integration</keyword>
<comment type="function">
    <text evidence="1">Site-specific tyrosine recombinase, which acts by catalyzing the cutting and rejoining of the recombining DNA molecules.</text>
</comment>
<dbReference type="GO" id="GO:0015074">
    <property type="term" value="P:DNA integration"/>
    <property type="evidence" value="ECO:0007669"/>
    <property type="project" value="UniProtKB-KW"/>
</dbReference>
<keyword evidence="5" id="KW-0233">DNA recombination</keyword>
<reference evidence="10" key="1">
    <citation type="submission" date="2015-07" db="EMBL/GenBank/DDBJ databases">
        <title>Near-Complete Genome Sequence of the Cellulolytic Bacterium Bacteroides (Pseudobacteroides) cellulosolvens ATCC 35603.</title>
        <authorList>
            <person name="Dassa B."/>
            <person name="Utturkar S.M."/>
            <person name="Klingeman D.M."/>
            <person name="Hurt R.A."/>
            <person name="Keller M."/>
            <person name="Xu J."/>
            <person name="Reddy Y.H.K."/>
            <person name="Borovok I."/>
            <person name="Grinberg I.R."/>
            <person name="Lamed R."/>
            <person name="Zhivin O."/>
            <person name="Bayer E.A."/>
            <person name="Brown S.D."/>
        </authorList>
    </citation>
    <scope>NUCLEOTIDE SEQUENCE [LARGE SCALE GENOMIC DNA]</scope>
    <source>
        <strain evidence="10">DSM 2933</strain>
    </source>
</reference>
<evidence type="ECO:0000259" key="7">
    <source>
        <dbReference type="PROSITE" id="PS51898"/>
    </source>
</evidence>
<dbReference type="InterPro" id="IPR013762">
    <property type="entry name" value="Integrase-like_cat_sf"/>
</dbReference>
<evidence type="ECO:0000313" key="10">
    <source>
        <dbReference type="Proteomes" id="UP000036923"/>
    </source>
</evidence>
<dbReference type="PANTHER" id="PTHR30349:SF81">
    <property type="entry name" value="TYROSINE RECOMBINASE XERC"/>
    <property type="match status" value="1"/>
</dbReference>
<dbReference type="Proteomes" id="UP000036923">
    <property type="component" value="Unassembled WGS sequence"/>
</dbReference>
<feature type="domain" description="Tyr recombinase" evidence="7">
    <location>
        <begin position="129"/>
        <end position="319"/>
    </location>
</feature>
<dbReference type="PROSITE" id="PS51898">
    <property type="entry name" value="TYR_RECOMBINASE"/>
    <property type="match status" value="1"/>
</dbReference>
<proteinExistence type="inferred from homology"/>
<evidence type="ECO:0000313" key="9">
    <source>
        <dbReference type="EMBL" id="KNY30608.1"/>
    </source>
</evidence>
<evidence type="ECO:0000256" key="6">
    <source>
        <dbReference type="PROSITE-ProRule" id="PRU01248"/>
    </source>
</evidence>
<dbReference type="GO" id="GO:0006310">
    <property type="term" value="P:DNA recombination"/>
    <property type="evidence" value="ECO:0007669"/>
    <property type="project" value="UniProtKB-KW"/>
</dbReference>
<dbReference type="InterPro" id="IPR050090">
    <property type="entry name" value="Tyrosine_recombinase_XerCD"/>
</dbReference>
<dbReference type="InterPro" id="IPR011010">
    <property type="entry name" value="DNA_brk_join_enz"/>
</dbReference>
<dbReference type="InterPro" id="IPR002104">
    <property type="entry name" value="Integrase_catalytic"/>
</dbReference>